<dbReference type="GO" id="GO:0004674">
    <property type="term" value="F:protein serine/threonine kinase activity"/>
    <property type="evidence" value="ECO:0007669"/>
    <property type="project" value="UniProtKB-KW"/>
</dbReference>
<keyword evidence="12" id="KW-1185">Reference proteome</keyword>
<keyword evidence="5" id="KW-0418">Kinase</keyword>
<dbReference type="Pfam" id="PF00069">
    <property type="entry name" value="Pkinase"/>
    <property type="match status" value="1"/>
</dbReference>
<reference evidence="11 12" key="1">
    <citation type="journal article" date="2021" name="Commun. Biol.">
        <title>The genome of Shorea leprosula (Dipterocarpaceae) highlights the ecological relevance of drought in aseasonal tropical rainforests.</title>
        <authorList>
            <person name="Ng K.K.S."/>
            <person name="Kobayashi M.J."/>
            <person name="Fawcett J.A."/>
            <person name="Hatakeyama M."/>
            <person name="Paape T."/>
            <person name="Ng C.H."/>
            <person name="Ang C.C."/>
            <person name="Tnah L.H."/>
            <person name="Lee C.T."/>
            <person name="Nishiyama T."/>
            <person name="Sese J."/>
            <person name="O'Brien M.J."/>
            <person name="Copetti D."/>
            <person name="Mohd Noor M.I."/>
            <person name="Ong R.C."/>
            <person name="Putra M."/>
            <person name="Sireger I.Z."/>
            <person name="Indrioko S."/>
            <person name="Kosugi Y."/>
            <person name="Izuno A."/>
            <person name="Isagi Y."/>
            <person name="Lee S.L."/>
            <person name="Shimizu K.K."/>
        </authorList>
    </citation>
    <scope>NUCLEOTIDE SEQUENCE [LARGE SCALE GENOMIC DNA]</scope>
    <source>
        <strain evidence="11">214</strain>
    </source>
</reference>
<evidence type="ECO:0000256" key="4">
    <source>
        <dbReference type="ARBA" id="ARBA00022741"/>
    </source>
</evidence>
<keyword evidence="6" id="KW-0067">ATP-binding</keyword>
<dbReference type="InterPro" id="IPR011009">
    <property type="entry name" value="Kinase-like_dom_sf"/>
</dbReference>
<dbReference type="PANTHER" id="PTHR24356">
    <property type="entry name" value="SERINE/THREONINE-PROTEIN KINASE"/>
    <property type="match status" value="1"/>
</dbReference>
<dbReference type="EMBL" id="BPVZ01000048">
    <property type="protein sequence ID" value="GKV17613.1"/>
    <property type="molecule type" value="Genomic_DNA"/>
</dbReference>
<comment type="caution">
    <text evidence="11">The sequence shown here is derived from an EMBL/GenBank/DDBJ whole genome shotgun (WGS) entry which is preliminary data.</text>
</comment>
<dbReference type="GO" id="GO:0005524">
    <property type="term" value="F:ATP binding"/>
    <property type="evidence" value="ECO:0007669"/>
    <property type="project" value="UniProtKB-KW"/>
</dbReference>
<keyword evidence="2" id="KW-0723">Serine/threonine-protein kinase</keyword>
<dbReference type="GO" id="GO:0035556">
    <property type="term" value="P:intracellular signal transduction"/>
    <property type="evidence" value="ECO:0007669"/>
    <property type="project" value="TreeGrafter"/>
</dbReference>
<evidence type="ECO:0000256" key="3">
    <source>
        <dbReference type="ARBA" id="ARBA00022679"/>
    </source>
</evidence>
<evidence type="ECO:0000256" key="6">
    <source>
        <dbReference type="ARBA" id="ARBA00022840"/>
    </source>
</evidence>
<organism evidence="11 12">
    <name type="scientific">Rubroshorea leprosula</name>
    <dbReference type="NCBI Taxonomy" id="152421"/>
    <lineage>
        <taxon>Eukaryota</taxon>
        <taxon>Viridiplantae</taxon>
        <taxon>Streptophyta</taxon>
        <taxon>Embryophyta</taxon>
        <taxon>Tracheophyta</taxon>
        <taxon>Spermatophyta</taxon>
        <taxon>Magnoliopsida</taxon>
        <taxon>eudicotyledons</taxon>
        <taxon>Gunneridae</taxon>
        <taxon>Pentapetalae</taxon>
        <taxon>rosids</taxon>
        <taxon>malvids</taxon>
        <taxon>Malvales</taxon>
        <taxon>Dipterocarpaceae</taxon>
        <taxon>Rubroshorea</taxon>
    </lineage>
</organism>
<evidence type="ECO:0000313" key="11">
    <source>
        <dbReference type="EMBL" id="GKV17613.1"/>
    </source>
</evidence>
<evidence type="ECO:0000256" key="2">
    <source>
        <dbReference type="ARBA" id="ARBA00022527"/>
    </source>
</evidence>
<feature type="region of interest" description="Disordered" evidence="9">
    <location>
        <begin position="1"/>
        <end position="33"/>
    </location>
</feature>
<keyword evidence="3" id="KW-0808">Transferase</keyword>
<dbReference type="SUPFAM" id="SSF56112">
    <property type="entry name" value="Protein kinase-like (PK-like)"/>
    <property type="match status" value="1"/>
</dbReference>
<comment type="catalytic activity">
    <reaction evidence="7">
        <text>L-threonyl-[protein] + ATP = O-phospho-L-threonyl-[protein] + ADP + H(+)</text>
        <dbReference type="Rhea" id="RHEA:46608"/>
        <dbReference type="Rhea" id="RHEA-COMP:11060"/>
        <dbReference type="Rhea" id="RHEA-COMP:11605"/>
        <dbReference type="ChEBI" id="CHEBI:15378"/>
        <dbReference type="ChEBI" id="CHEBI:30013"/>
        <dbReference type="ChEBI" id="CHEBI:30616"/>
        <dbReference type="ChEBI" id="CHEBI:61977"/>
        <dbReference type="ChEBI" id="CHEBI:456216"/>
        <dbReference type="EC" id="2.7.11.1"/>
    </reaction>
</comment>
<keyword evidence="4" id="KW-0547">Nucleotide-binding</keyword>
<dbReference type="Gene3D" id="1.10.510.10">
    <property type="entry name" value="Transferase(Phosphotransferase) domain 1"/>
    <property type="match status" value="1"/>
</dbReference>
<dbReference type="PROSITE" id="PS50011">
    <property type="entry name" value="PROTEIN_KINASE_DOM"/>
    <property type="match status" value="1"/>
</dbReference>
<evidence type="ECO:0000256" key="9">
    <source>
        <dbReference type="SAM" id="MobiDB-lite"/>
    </source>
</evidence>
<feature type="domain" description="Protein kinase" evidence="10">
    <location>
        <begin position="1"/>
        <end position="118"/>
    </location>
</feature>
<name>A0AAV5K290_9ROSI</name>
<comment type="catalytic activity">
    <reaction evidence="8">
        <text>L-seryl-[protein] + ATP = O-phospho-L-seryl-[protein] + ADP + H(+)</text>
        <dbReference type="Rhea" id="RHEA:17989"/>
        <dbReference type="Rhea" id="RHEA-COMP:9863"/>
        <dbReference type="Rhea" id="RHEA-COMP:11604"/>
        <dbReference type="ChEBI" id="CHEBI:15378"/>
        <dbReference type="ChEBI" id="CHEBI:29999"/>
        <dbReference type="ChEBI" id="CHEBI:30616"/>
        <dbReference type="ChEBI" id="CHEBI:83421"/>
        <dbReference type="ChEBI" id="CHEBI:456216"/>
        <dbReference type="EC" id="2.7.11.1"/>
    </reaction>
</comment>
<dbReference type="PANTHER" id="PTHR24356:SF395">
    <property type="entry name" value="SERINE_THREONINE PROTEIN KINASE IRE-RELATED"/>
    <property type="match status" value="1"/>
</dbReference>
<sequence length="118" mass="13081">MYSKRRIEERKARCQRRKTKMKGQGGLGCPEDLSGPSLGSNGFLGDDESTAQNFVQRELRRKHSVVGTPDYLAPEILLGTGHGDRWSVGVILYELLKGIPPFNAETPQHVIPPVAGYF</sequence>
<evidence type="ECO:0000256" key="1">
    <source>
        <dbReference type="ARBA" id="ARBA00012513"/>
    </source>
</evidence>
<dbReference type="Proteomes" id="UP001054252">
    <property type="component" value="Unassembled WGS sequence"/>
</dbReference>
<gene>
    <name evidence="11" type="ORF">SLEP1_g28094</name>
</gene>
<dbReference type="InterPro" id="IPR000719">
    <property type="entry name" value="Prot_kinase_dom"/>
</dbReference>
<dbReference type="EC" id="2.7.11.1" evidence="1"/>
<proteinExistence type="predicted"/>
<feature type="compositionally biased region" description="Basic and acidic residues" evidence="9">
    <location>
        <begin position="1"/>
        <end position="12"/>
    </location>
</feature>
<dbReference type="InterPro" id="IPR050236">
    <property type="entry name" value="Ser_Thr_kinase_AGC"/>
</dbReference>
<accession>A0AAV5K290</accession>
<evidence type="ECO:0000256" key="5">
    <source>
        <dbReference type="ARBA" id="ARBA00022777"/>
    </source>
</evidence>
<evidence type="ECO:0000256" key="7">
    <source>
        <dbReference type="ARBA" id="ARBA00047899"/>
    </source>
</evidence>
<dbReference type="AlphaFoldDB" id="A0AAV5K290"/>
<protein>
    <recommendedName>
        <fullName evidence="1">non-specific serine/threonine protein kinase</fullName>
        <ecNumber evidence="1">2.7.11.1</ecNumber>
    </recommendedName>
</protein>
<evidence type="ECO:0000313" key="12">
    <source>
        <dbReference type="Proteomes" id="UP001054252"/>
    </source>
</evidence>
<evidence type="ECO:0000256" key="8">
    <source>
        <dbReference type="ARBA" id="ARBA00048679"/>
    </source>
</evidence>
<evidence type="ECO:0000259" key="10">
    <source>
        <dbReference type="PROSITE" id="PS50011"/>
    </source>
</evidence>